<dbReference type="Pfam" id="PF02082">
    <property type="entry name" value="Rrf2"/>
    <property type="match status" value="1"/>
</dbReference>
<proteinExistence type="predicted"/>
<dbReference type="RefSeq" id="WP_236341089.1">
    <property type="nucleotide sequence ID" value="NZ_CAKMMF010000009.1"/>
</dbReference>
<protein>
    <submittedName>
        <fullName evidence="1">HTH-type transcriptional regulator</fullName>
    </submittedName>
</protein>
<dbReference type="SUPFAM" id="SSF46785">
    <property type="entry name" value="Winged helix' DNA-binding domain"/>
    <property type="match status" value="1"/>
</dbReference>
<dbReference type="InterPro" id="IPR000944">
    <property type="entry name" value="Tscrpt_reg_Rrf2"/>
</dbReference>
<gene>
    <name evidence="1" type="ORF">PAECIP111893_02059</name>
</gene>
<name>A0ABN8G9M1_9BACL</name>
<evidence type="ECO:0000313" key="1">
    <source>
        <dbReference type="EMBL" id="CAH1203756.1"/>
    </source>
</evidence>
<dbReference type="PROSITE" id="PS51197">
    <property type="entry name" value="HTH_RRF2_2"/>
    <property type="match status" value="1"/>
</dbReference>
<dbReference type="PANTHER" id="PTHR33221">
    <property type="entry name" value="WINGED HELIX-TURN-HELIX TRANSCRIPTIONAL REGULATOR, RRF2 FAMILY"/>
    <property type="match status" value="1"/>
</dbReference>
<dbReference type="InterPro" id="IPR036390">
    <property type="entry name" value="WH_DNA-bd_sf"/>
</dbReference>
<accession>A0ABN8G9M1</accession>
<dbReference type="InterPro" id="IPR036388">
    <property type="entry name" value="WH-like_DNA-bd_sf"/>
</dbReference>
<reference evidence="1" key="1">
    <citation type="submission" date="2022-01" db="EMBL/GenBank/DDBJ databases">
        <authorList>
            <person name="Criscuolo A."/>
        </authorList>
    </citation>
    <scope>NUCLEOTIDE SEQUENCE</scope>
    <source>
        <strain evidence="1">CIP111893</strain>
    </source>
</reference>
<sequence>MKFSKATNYALHTMLFLVAAAPDKHIGVQQLAERQSVSPTYLSKILTKLVKAGMIESASGANGGYRLKRSWEDISFLDIIHAIEGTASLFDCDFNHGPDCLIQLVMVEAEDEMETYLKNKKMSDLARTVKLSKISL</sequence>
<dbReference type="PANTHER" id="PTHR33221:SF9">
    <property type="entry name" value="RRF2 FAMILY PROTEIN"/>
    <property type="match status" value="1"/>
</dbReference>
<dbReference type="EMBL" id="CAKMMF010000009">
    <property type="protein sequence ID" value="CAH1203756.1"/>
    <property type="molecule type" value="Genomic_DNA"/>
</dbReference>
<keyword evidence="2" id="KW-1185">Reference proteome</keyword>
<comment type="caution">
    <text evidence="1">The sequence shown here is derived from an EMBL/GenBank/DDBJ whole genome shotgun (WGS) entry which is preliminary data.</text>
</comment>
<dbReference type="Proteomes" id="UP000838686">
    <property type="component" value="Unassembled WGS sequence"/>
</dbReference>
<organism evidence="1 2">
    <name type="scientific">Paenibacillus plantiphilus</name>
    <dbReference type="NCBI Taxonomy" id="2905650"/>
    <lineage>
        <taxon>Bacteria</taxon>
        <taxon>Bacillati</taxon>
        <taxon>Bacillota</taxon>
        <taxon>Bacilli</taxon>
        <taxon>Bacillales</taxon>
        <taxon>Paenibacillaceae</taxon>
        <taxon>Paenibacillus</taxon>
    </lineage>
</organism>
<evidence type="ECO:0000313" key="2">
    <source>
        <dbReference type="Proteomes" id="UP000838686"/>
    </source>
</evidence>
<dbReference type="NCBIfam" id="TIGR00738">
    <property type="entry name" value="rrf2_super"/>
    <property type="match status" value="1"/>
</dbReference>
<dbReference type="Gene3D" id="1.10.10.10">
    <property type="entry name" value="Winged helix-like DNA-binding domain superfamily/Winged helix DNA-binding domain"/>
    <property type="match status" value="1"/>
</dbReference>